<reference evidence="1 2" key="1">
    <citation type="journal article" date="2015" name="Sci. Rep.">
        <title>Chromosome-level genome map provides insights into diverse defense mechanisms in the medicinal fungus Ganoderma sinense.</title>
        <authorList>
            <person name="Zhu Y."/>
            <person name="Xu J."/>
            <person name="Sun C."/>
            <person name="Zhou S."/>
            <person name="Xu H."/>
            <person name="Nelson D.R."/>
            <person name="Qian J."/>
            <person name="Song J."/>
            <person name="Luo H."/>
            <person name="Xiang L."/>
            <person name="Li Y."/>
            <person name="Xu Z."/>
            <person name="Ji A."/>
            <person name="Wang L."/>
            <person name="Lu S."/>
            <person name="Hayward A."/>
            <person name="Sun W."/>
            <person name="Li X."/>
            <person name="Schwartz D.C."/>
            <person name="Wang Y."/>
            <person name="Chen S."/>
        </authorList>
    </citation>
    <scope>NUCLEOTIDE SEQUENCE [LARGE SCALE GENOMIC DNA]</scope>
    <source>
        <strain evidence="1 2">ZZ0214-1</strain>
    </source>
</reference>
<dbReference type="AlphaFoldDB" id="A0A2G8S141"/>
<proteinExistence type="predicted"/>
<dbReference type="EMBL" id="AYKW01000034">
    <property type="protein sequence ID" value="PIL27490.1"/>
    <property type="molecule type" value="Genomic_DNA"/>
</dbReference>
<organism evidence="1 2">
    <name type="scientific">Ganoderma sinense ZZ0214-1</name>
    <dbReference type="NCBI Taxonomy" id="1077348"/>
    <lineage>
        <taxon>Eukaryota</taxon>
        <taxon>Fungi</taxon>
        <taxon>Dikarya</taxon>
        <taxon>Basidiomycota</taxon>
        <taxon>Agaricomycotina</taxon>
        <taxon>Agaricomycetes</taxon>
        <taxon>Polyporales</taxon>
        <taxon>Polyporaceae</taxon>
        <taxon>Ganoderma</taxon>
    </lineage>
</organism>
<accession>A0A2G8S141</accession>
<dbReference type="Proteomes" id="UP000230002">
    <property type="component" value="Unassembled WGS sequence"/>
</dbReference>
<evidence type="ECO:0008006" key="3">
    <source>
        <dbReference type="Google" id="ProtNLM"/>
    </source>
</evidence>
<evidence type="ECO:0000313" key="1">
    <source>
        <dbReference type="EMBL" id="PIL27490.1"/>
    </source>
</evidence>
<comment type="caution">
    <text evidence="1">The sequence shown here is derived from an EMBL/GenBank/DDBJ whole genome shotgun (WGS) entry which is preliminary data.</text>
</comment>
<keyword evidence="2" id="KW-1185">Reference proteome</keyword>
<protein>
    <recommendedName>
        <fullName evidence="3">F-box domain-containing protein</fullName>
    </recommendedName>
</protein>
<sequence length="320" mass="37342">MAELPMLCKPQLPTELLRDIVFEYVFTFDEGRKREVPRHSSKPPWSLLEPLTLASKVLRQLTFEAWFEIYYVHSPDDLLTAWPELGLWTKELHCVELGTDLQILPVHWNLRAFHRLRKLRIDFDPMMSNTMLLMRFDYPKHIASNIRELEIYDTSWPSPLTIRLVVDAFSGLRTLKLSQDLIWCSLCNICCFSTFRDHPPKEIAYDKTVGLPGHYATYMRSLTNLQEVVLTISYGLGGNFSLSEGNANLWTGECDACMDMMYAEEDFRKDWVEKKTQTVRPPSLRSVKWRFRHKDVGDVIHLVDADEGEEVEVVETYTDE</sequence>
<dbReference type="OrthoDB" id="3167300at2759"/>
<gene>
    <name evidence="1" type="ORF">GSI_10641</name>
</gene>
<name>A0A2G8S141_9APHY</name>
<evidence type="ECO:0000313" key="2">
    <source>
        <dbReference type="Proteomes" id="UP000230002"/>
    </source>
</evidence>